<sequence length="263" mass="27856">MPPDQPLVLRDARDGVVTLTLNRPARFNALSEAMLDALGAALADTAADADARCVVLAGAGKAFCAGHDLREMRGQPRLDYYRELFARCSTVMQAIRAVPVPVIARVHGVATAAGCQLVAACDLAIAGESARFAVSGINVGLFCATPSVALSRAVSAKRAFDMLVTGRFIDARTAAEWSLVNEAVPDDQLDAAVADKAAVIRAKSPAAIRHGKALFHRQRELNLADAYALAGEVMAQNMMEADACEGIDAFLEKRPPAWAKREG</sequence>
<evidence type="ECO:0000256" key="4">
    <source>
        <dbReference type="ARBA" id="ARBA00023098"/>
    </source>
</evidence>
<protein>
    <recommendedName>
        <fullName evidence="6">Enoyl-CoA hydratase domain-containing protein 3, mitochondrial</fullName>
    </recommendedName>
</protein>
<evidence type="ECO:0000256" key="1">
    <source>
        <dbReference type="ARBA" id="ARBA00005254"/>
    </source>
</evidence>
<evidence type="ECO:0000313" key="8">
    <source>
        <dbReference type="RefSeq" id="WP_028310855.1"/>
    </source>
</evidence>
<dbReference type="Pfam" id="PF00378">
    <property type="entry name" value="ECH_1"/>
    <property type="match status" value="1"/>
</dbReference>
<keyword evidence="4" id="KW-0443">Lipid metabolism</keyword>
<keyword evidence="3" id="KW-0809">Transit peptide</keyword>
<dbReference type="InterPro" id="IPR052377">
    <property type="entry name" value="Mitochondrial_ECH-domain"/>
</dbReference>
<dbReference type="Proteomes" id="UP000675920">
    <property type="component" value="Unplaced"/>
</dbReference>
<dbReference type="InterPro" id="IPR001753">
    <property type="entry name" value="Enoyl-CoA_hydra/iso"/>
</dbReference>
<comment type="function">
    <text evidence="5">May play a role in fatty acid biosynthesis and insulin sensitivity.</text>
</comment>
<organism evidence="7 8">
    <name type="scientific">Derxia gummosa DSM 723</name>
    <dbReference type="NCBI Taxonomy" id="1121388"/>
    <lineage>
        <taxon>Bacteria</taxon>
        <taxon>Pseudomonadati</taxon>
        <taxon>Pseudomonadota</taxon>
        <taxon>Betaproteobacteria</taxon>
        <taxon>Burkholderiales</taxon>
        <taxon>Alcaligenaceae</taxon>
        <taxon>Derxia</taxon>
    </lineage>
</organism>
<evidence type="ECO:0000313" key="7">
    <source>
        <dbReference type="Proteomes" id="UP000675920"/>
    </source>
</evidence>
<evidence type="ECO:0000256" key="6">
    <source>
        <dbReference type="ARBA" id="ARBA00040545"/>
    </source>
</evidence>
<dbReference type="Gene3D" id="1.10.12.10">
    <property type="entry name" value="Lyase 2-enoyl-coa Hydratase, Chain A, domain 2"/>
    <property type="match status" value="1"/>
</dbReference>
<accession>A0A8B6X2L2</accession>
<keyword evidence="2" id="KW-0276">Fatty acid metabolism</keyword>
<dbReference type="SUPFAM" id="SSF52096">
    <property type="entry name" value="ClpP/crotonase"/>
    <property type="match status" value="1"/>
</dbReference>
<dbReference type="GO" id="GO:0016836">
    <property type="term" value="F:hydro-lyase activity"/>
    <property type="evidence" value="ECO:0007669"/>
    <property type="project" value="TreeGrafter"/>
</dbReference>
<dbReference type="InterPro" id="IPR014748">
    <property type="entry name" value="Enoyl-CoA_hydra_C"/>
</dbReference>
<comment type="similarity">
    <text evidence="1">Belongs to the enoyl-CoA hydratase/isomerase family.</text>
</comment>
<dbReference type="RefSeq" id="WP_028310855.1">
    <property type="nucleotide sequence ID" value="NZ_AXWS01000008.1"/>
</dbReference>
<evidence type="ECO:0000256" key="3">
    <source>
        <dbReference type="ARBA" id="ARBA00022946"/>
    </source>
</evidence>
<dbReference type="AlphaFoldDB" id="A0A8B6X2L2"/>
<proteinExistence type="inferred from homology"/>
<dbReference type="Gene3D" id="3.90.226.10">
    <property type="entry name" value="2-enoyl-CoA Hydratase, Chain A, domain 1"/>
    <property type="match status" value="1"/>
</dbReference>
<dbReference type="OrthoDB" id="9807606at2"/>
<dbReference type="InterPro" id="IPR029045">
    <property type="entry name" value="ClpP/crotonase-like_dom_sf"/>
</dbReference>
<keyword evidence="7" id="KW-1185">Reference proteome</keyword>
<evidence type="ECO:0000256" key="5">
    <source>
        <dbReference type="ARBA" id="ARBA00037410"/>
    </source>
</evidence>
<reference evidence="8" key="1">
    <citation type="submission" date="2025-08" db="UniProtKB">
        <authorList>
            <consortium name="RefSeq"/>
        </authorList>
    </citation>
    <scope>IDENTIFICATION</scope>
</reference>
<evidence type="ECO:0000256" key="2">
    <source>
        <dbReference type="ARBA" id="ARBA00022832"/>
    </source>
</evidence>
<dbReference type="CDD" id="cd06558">
    <property type="entry name" value="crotonase-like"/>
    <property type="match status" value="1"/>
</dbReference>
<dbReference type="PANTHER" id="PTHR43602:SF1">
    <property type="entry name" value="ENOYL-COA HYDRATASE DOMAIN-CONTAINING PROTEIN 3, MITOCHONDRIAL"/>
    <property type="match status" value="1"/>
</dbReference>
<dbReference type="PANTHER" id="PTHR43602">
    <property type="match status" value="1"/>
</dbReference>
<dbReference type="NCBIfam" id="NF006008">
    <property type="entry name" value="PRK08139.1"/>
    <property type="match status" value="1"/>
</dbReference>
<name>A0A8B6X2L2_9BURK</name>
<dbReference type="GO" id="GO:0006631">
    <property type="term" value="P:fatty acid metabolic process"/>
    <property type="evidence" value="ECO:0007669"/>
    <property type="project" value="UniProtKB-KW"/>
</dbReference>